<feature type="region of interest" description="Disordered" evidence="1">
    <location>
        <begin position="1"/>
        <end position="53"/>
    </location>
</feature>
<gene>
    <name evidence="2" type="ORF">H9Q19_02735</name>
</gene>
<dbReference type="GeneID" id="301704512"/>
<evidence type="ECO:0000256" key="1">
    <source>
        <dbReference type="SAM" id="MobiDB-lite"/>
    </source>
</evidence>
<sequence>MGINPSGRGNNNDLWISGAHDQHPDVQDAGGPSGAVGPHRVSTQNNTSETPSFLSRISAAVSSFFSNIFGRSSSSRTSSRASSPQQTPSSSRRSSNASDMEVGGAGSDTGSIKSTGSTGSSDSARSIEGAARGLQKKGYTPGVKVDSPTVPRRGGVQRPNTPPPPPPSSPSTSGIRPVRAAPPPPTTAGTSPSPSTSGTGSTKRKAPQPPEAPNKRQRTRRDSISSISSADSTVSTDSSVAESRSIADRLKAELEIHNTTKQAQLDSLSTQVKNRWIEREIDEPMAYGLSCMQTLTARLGQARLEAQKELRVLRPGINEAPLKAAISQSRSIWDLGEKEQKQDGESVLLQVLIRMGLEGSLLSPEVDYVDYVDQLVEEYGDTSEGYNWQPTLQSLAQDLNGIRNSNPNGMKKFWSSFAGKGEVTVRSLTNKFMAANTGKYDPSSVKVDVRWNRGALDLMKSLSPEVYVKTVSIMAIDAFTLRE</sequence>
<dbReference type="EMBL" id="CP060791">
    <property type="protein sequence ID" value="QVE48621.1"/>
    <property type="molecule type" value="Genomic_DNA"/>
</dbReference>
<dbReference type="RefSeq" id="WP_213240081.1">
    <property type="nucleotide sequence ID" value="NZ_CP060791.1"/>
</dbReference>
<proteinExistence type="predicted"/>
<feature type="region of interest" description="Disordered" evidence="1">
    <location>
        <begin position="69"/>
        <end position="242"/>
    </location>
</feature>
<organism evidence="2 3">
    <name type="scientific">Chlamydia crocodili</name>
    <dbReference type="NCBI Taxonomy" id="2766982"/>
    <lineage>
        <taxon>Bacteria</taxon>
        <taxon>Pseudomonadati</taxon>
        <taxon>Chlamydiota</taxon>
        <taxon>Chlamydiia</taxon>
        <taxon>Chlamydiales</taxon>
        <taxon>Chlamydiaceae</taxon>
        <taxon>Chlamydia/Chlamydophila group</taxon>
        <taxon>Chlamydia</taxon>
    </lineage>
</organism>
<dbReference type="NCBIfam" id="NF046087">
    <property type="entry name" value="T3SS_scaff_SemD"/>
    <property type="match status" value="1"/>
</dbReference>
<feature type="compositionally biased region" description="Polar residues" evidence="1">
    <location>
        <begin position="41"/>
        <end position="53"/>
    </location>
</feature>
<feature type="compositionally biased region" description="Pro residues" evidence="1">
    <location>
        <begin position="160"/>
        <end position="169"/>
    </location>
</feature>
<evidence type="ECO:0000313" key="3">
    <source>
        <dbReference type="Proteomes" id="UP000680625"/>
    </source>
</evidence>
<name>A0ABX8CC95_9CHLA</name>
<dbReference type="Proteomes" id="UP000680625">
    <property type="component" value="Chromosome"/>
</dbReference>
<evidence type="ECO:0000313" key="2">
    <source>
        <dbReference type="EMBL" id="QVE48621.1"/>
    </source>
</evidence>
<feature type="compositionally biased region" description="Low complexity" evidence="1">
    <location>
        <begin position="108"/>
        <end position="123"/>
    </location>
</feature>
<keyword evidence="3" id="KW-1185">Reference proteome</keyword>
<feature type="compositionally biased region" description="Low complexity" evidence="1">
    <location>
        <begin position="69"/>
        <end position="98"/>
    </location>
</feature>
<protein>
    <submittedName>
        <fullName evidence="2">Uncharacterized protein</fullName>
    </submittedName>
</protein>
<accession>A0ABX8CC95</accession>
<feature type="compositionally biased region" description="Low complexity" evidence="1">
    <location>
        <begin position="187"/>
        <end position="201"/>
    </location>
</feature>
<reference evidence="2 3" key="1">
    <citation type="submission" date="2020-08" db="EMBL/GenBank/DDBJ databases">
        <title>Isolation and characterization of novel Chlamydia from Siamese crocodiles (Crocodylus siamensis).</title>
        <authorList>
            <person name="Sariya L."/>
        </authorList>
    </citation>
    <scope>NUCLEOTIDE SEQUENCE [LARGE SCALE GENOMIC DNA]</scope>
    <source>
        <strain evidence="2 3">No. 12</strain>
    </source>
</reference>
<feature type="compositionally biased region" description="Low complexity" evidence="1">
    <location>
        <begin position="224"/>
        <end position="241"/>
    </location>
</feature>